<evidence type="ECO:0000256" key="1">
    <source>
        <dbReference type="ARBA" id="ARBA00022553"/>
    </source>
</evidence>
<dbReference type="Proteomes" id="UP000239290">
    <property type="component" value="Unassembled WGS sequence"/>
</dbReference>
<dbReference type="Pfam" id="PF00498">
    <property type="entry name" value="FHA"/>
    <property type="match status" value="1"/>
</dbReference>
<feature type="domain" description="FHA" evidence="2">
    <location>
        <begin position="30"/>
        <end position="81"/>
    </location>
</feature>
<gene>
    <name evidence="3" type="ORF">C5613_39220</name>
</gene>
<comment type="caution">
    <text evidence="3">The sequence shown here is derived from an EMBL/GenBank/DDBJ whole genome shotgun (WGS) entry which is preliminary data.</text>
</comment>
<dbReference type="SMART" id="SM00240">
    <property type="entry name" value="FHA"/>
    <property type="match status" value="1"/>
</dbReference>
<dbReference type="SUPFAM" id="SSF49879">
    <property type="entry name" value="SMAD/FHA domain"/>
    <property type="match status" value="1"/>
</dbReference>
<keyword evidence="1" id="KW-0597">Phosphoprotein</keyword>
<reference evidence="4" key="1">
    <citation type="submission" date="2018-02" db="EMBL/GenBank/DDBJ databases">
        <title>Draft genome sequencing of Rhodococcus opacus KU647198.</title>
        <authorList>
            <person name="Zheng B.-X."/>
        </authorList>
    </citation>
    <scope>NUCLEOTIDE SEQUENCE [LARGE SCALE GENOMIC DNA]</scope>
    <source>
        <strain evidence="4">04-OD7</strain>
    </source>
</reference>
<proteinExistence type="predicted"/>
<evidence type="ECO:0000313" key="3">
    <source>
        <dbReference type="EMBL" id="PQP15046.1"/>
    </source>
</evidence>
<sequence>MNRIEGTRLCYTGRQGSDREVTLSASAPRMIVGCSPRSDIVLSWDSMVSRLHAVLEWTGTYWAVVDDGLSRYGTFVNGKRLTGRRRLRSGDVIWIGAAKVTFRGEDSPGCEQTRVRRFIKALTEARIIFDADAAHDYHRRPTRPALCPPHFRSAA</sequence>
<accession>A0A2S8IJT8</accession>
<evidence type="ECO:0000313" key="4">
    <source>
        <dbReference type="Proteomes" id="UP000239290"/>
    </source>
</evidence>
<evidence type="ECO:0000259" key="2">
    <source>
        <dbReference type="PROSITE" id="PS50006"/>
    </source>
</evidence>
<protein>
    <submittedName>
        <fullName evidence="3">LuxR family transcriptional regulator</fullName>
    </submittedName>
</protein>
<dbReference type="EMBL" id="PUIO01000079">
    <property type="protein sequence ID" value="PQP15046.1"/>
    <property type="molecule type" value="Genomic_DNA"/>
</dbReference>
<dbReference type="PROSITE" id="PS50006">
    <property type="entry name" value="FHA_DOMAIN"/>
    <property type="match status" value="1"/>
</dbReference>
<dbReference type="Gene3D" id="2.60.200.20">
    <property type="match status" value="1"/>
</dbReference>
<dbReference type="InterPro" id="IPR008984">
    <property type="entry name" value="SMAD_FHA_dom_sf"/>
</dbReference>
<dbReference type="InterPro" id="IPR000253">
    <property type="entry name" value="FHA_dom"/>
</dbReference>
<name>A0A2S8IJT8_RHOOP</name>
<dbReference type="CDD" id="cd00060">
    <property type="entry name" value="FHA"/>
    <property type="match status" value="1"/>
</dbReference>
<dbReference type="AlphaFoldDB" id="A0A2S8IJT8"/>
<organism evidence="3 4">
    <name type="scientific">Rhodococcus opacus</name>
    <name type="common">Nocardia opaca</name>
    <dbReference type="NCBI Taxonomy" id="37919"/>
    <lineage>
        <taxon>Bacteria</taxon>
        <taxon>Bacillati</taxon>
        <taxon>Actinomycetota</taxon>
        <taxon>Actinomycetes</taxon>
        <taxon>Mycobacteriales</taxon>
        <taxon>Nocardiaceae</taxon>
        <taxon>Rhodococcus</taxon>
    </lineage>
</organism>